<dbReference type="Pfam" id="PF22705">
    <property type="entry name" value="C2-set_3"/>
    <property type="match status" value="2"/>
</dbReference>
<feature type="compositionally biased region" description="Basic and acidic residues" evidence="4">
    <location>
        <begin position="486"/>
        <end position="513"/>
    </location>
</feature>
<dbReference type="InterPro" id="IPR013783">
    <property type="entry name" value="Ig-like_fold"/>
</dbReference>
<keyword evidence="5" id="KW-1133">Transmembrane helix</keyword>
<feature type="domain" description="Ig-like" evidence="6">
    <location>
        <begin position="236"/>
        <end position="355"/>
    </location>
</feature>
<feature type="region of interest" description="Disordered" evidence="4">
    <location>
        <begin position="483"/>
        <end position="513"/>
    </location>
</feature>
<evidence type="ECO:0000313" key="8">
    <source>
        <dbReference type="Proteomes" id="UP000002494"/>
    </source>
</evidence>
<keyword evidence="2 5" id="KW-0472">Membrane</keyword>
<reference evidence="7" key="2">
    <citation type="submission" date="2025-08" db="UniProtKB">
        <authorList>
            <consortium name="Ensembl"/>
        </authorList>
    </citation>
    <scope>IDENTIFICATION</scope>
    <source>
        <strain evidence="7">Brown Norway</strain>
    </source>
</reference>
<dbReference type="Pfam" id="PF07686">
    <property type="entry name" value="V-set"/>
    <property type="match status" value="2"/>
</dbReference>
<keyword evidence="3" id="KW-0393">Immunoglobulin domain</keyword>
<accession>A0ABK0L490</accession>
<dbReference type="InterPro" id="IPR036179">
    <property type="entry name" value="Ig-like_dom_sf"/>
</dbReference>
<dbReference type="SUPFAM" id="SSF48726">
    <property type="entry name" value="Immunoglobulin"/>
    <property type="match status" value="4"/>
</dbReference>
<dbReference type="GeneTree" id="ENSGT00940000162484"/>
<keyword evidence="5" id="KW-0812">Transmembrane</keyword>
<dbReference type="RGD" id="620731">
    <property type="gene designation" value="Btnl2"/>
</dbReference>
<evidence type="ECO:0000256" key="4">
    <source>
        <dbReference type="SAM" id="MobiDB-lite"/>
    </source>
</evidence>
<dbReference type="PANTHER" id="PTHR24100:SF105">
    <property type="entry name" value="BUTYROPHILIN-LIKE PROTEIN 2"/>
    <property type="match status" value="1"/>
</dbReference>
<feature type="domain" description="Ig-like" evidence="6">
    <location>
        <begin position="148"/>
        <end position="234"/>
    </location>
</feature>
<dbReference type="InterPro" id="IPR003599">
    <property type="entry name" value="Ig_sub"/>
</dbReference>
<evidence type="ECO:0000256" key="5">
    <source>
        <dbReference type="SAM" id="Phobius"/>
    </source>
</evidence>
<feature type="transmembrane region" description="Helical" evidence="5">
    <location>
        <begin position="457"/>
        <end position="477"/>
    </location>
</feature>
<dbReference type="RefSeq" id="NP_446267.1">
    <property type="nucleotide sequence ID" value="NM_053815.2"/>
</dbReference>
<sequence length="513" mass="57688">MVDFPGYSLSGVAASFLFVLLTMKHPDDFRVVGPALPILANVGEDALLTCRLLPKRTTARMEVRWYRSDPDTPVMLYRDGAEVPGLAMEGYRGRVEWMEDSTEEGSVALKIRQVQPGDDGQYWCRIQEGDYWREASVLLQVAALGSSPNIHVEGPGEEGVQLVCTSRGWFPEPEVYWEGIRGEKLMSLSENHVYGEDGLFSVEDTLVVRNDSVETISCFIYNRGLREPQEATIALPEKLQTELASSRVIGPSQAIPVRVGETIELTCQLSPQTDAQSLEVRWLRARYYPVVHVYTNGAHEAGEQMAEYRGRTSLVTDAIHEGKLTLQIHNARTSDEGQYRCLFGKDGVYQEARVDVQVMAVGSTPQITREVLKDGGTQLRCTSDGWFPRPHVQWRDRDGRTLPSFSEAFRQGSQELFQVETLLLVTNGSMVNVTCSISLPLGEEKTARFPLSDSRIALLWMTLPVLVLPLAMAVDLIKVKRRTKDQKHNGNRENDRNGESQRRRLSSDDERLR</sequence>
<dbReference type="PROSITE" id="PS50835">
    <property type="entry name" value="IG_LIKE"/>
    <property type="match status" value="4"/>
</dbReference>
<feature type="domain" description="Ig-like" evidence="6">
    <location>
        <begin position="26"/>
        <end position="140"/>
    </location>
</feature>
<reference evidence="7" key="3">
    <citation type="submission" date="2025-09" db="UniProtKB">
        <authorList>
            <consortium name="Ensembl"/>
        </authorList>
    </citation>
    <scope>IDENTIFICATION</scope>
    <source>
        <strain evidence="7">Brown Norway</strain>
    </source>
</reference>
<gene>
    <name evidence="7" type="primary">Btnl2</name>
</gene>
<dbReference type="PANTHER" id="PTHR24100">
    <property type="entry name" value="BUTYROPHILIN"/>
    <property type="match status" value="1"/>
</dbReference>
<dbReference type="InterPro" id="IPR003598">
    <property type="entry name" value="Ig_sub2"/>
</dbReference>
<dbReference type="Proteomes" id="UP000002494">
    <property type="component" value="Chromosome 20"/>
</dbReference>
<dbReference type="SMART" id="SM00408">
    <property type="entry name" value="IGc2"/>
    <property type="match status" value="2"/>
</dbReference>
<proteinExistence type="predicted"/>
<dbReference type="Ensembl" id="ENSRNOT00000120529.2">
    <property type="protein sequence ID" value="ENSRNOP00000098182.1"/>
    <property type="gene ID" value="ENSRNOG00000028541.9"/>
</dbReference>
<dbReference type="InterPro" id="IPR013106">
    <property type="entry name" value="Ig_V-set"/>
</dbReference>
<name>A0ABK0L490_RAT</name>
<dbReference type="InterPro" id="IPR050504">
    <property type="entry name" value="IgSF_BTN/MOG"/>
</dbReference>
<dbReference type="GeneID" id="309620"/>
<dbReference type="SMART" id="SM00406">
    <property type="entry name" value="IGv"/>
    <property type="match status" value="2"/>
</dbReference>
<dbReference type="SMART" id="SM00409">
    <property type="entry name" value="IG"/>
    <property type="match status" value="2"/>
</dbReference>
<keyword evidence="8" id="KW-1185">Reference proteome</keyword>
<evidence type="ECO:0000256" key="1">
    <source>
        <dbReference type="ARBA" id="ARBA00004370"/>
    </source>
</evidence>
<evidence type="ECO:0000256" key="3">
    <source>
        <dbReference type="ARBA" id="ARBA00023319"/>
    </source>
</evidence>
<reference evidence="7" key="1">
    <citation type="submission" date="2024-01" db="EMBL/GenBank/DDBJ databases">
        <title>GRCr8: a new rat reference genome assembly contstructed from accurate long reads and long range scaffolding.</title>
        <authorList>
            <person name="Doris P.A."/>
            <person name="Kalbfleisch T."/>
            <person name="Li K."/>
            <person name="Howe K."/>
            <person name="Wood J."/>
        </authorList>
    </citation>
    <scope>NUCLEOTIDE SEQUENCE [LARGE SCALE GENOMIC DNA]</scope>
    <source>
        <strain evidence="7">Brown Norway</strain>
    </source>
</reference>
<dbReference type="CDD" id="cd05713">
    <property type="entry name" value="IgV_MOG_like"/>
    <property type="match status" value="1"/>
</dbReference>
<evidence type="ECO:0000256" key="2">
    <source>
        <dbReference type="ARBA" id="ARBA00023136"/>
    </source>
</evidence>
<feature type="domain" description="Ig-like" evidence="6">
    <location>
        <begin position="365"/>
        <end position="452"/>
    </location>
</feature>
<dbReference type="InterPro" id="IPR053896">
    <property type="entry name" value="BTN3A2-like_Ig-C"/>
</dbReference>
<evidence type="ECO:0000259" key="6">
    <source>
        <dbReference type="PROSITE" id="PS50835"/>
    </source>
</evidence>
<dbReference type="InterPro" id="IPR007110">
    <property type="entry name" value="Ig-like_dom"/>
</dbReference>
<organism evidence="7 8">
    <name type="scientific">Rattus norvegicus</name>
    <name type="common">Rat</name>
    <dbReference type="NCBI Taxonomy" id="10116"/>
    <lineage>
        <taxon>Eukaryota</taxon>
        <taxon>Metazoa</taxon>
        <taxon>Chordata</taxon>
        <taxon>Craniata</taxon>
        <taxon>Vertebrata</taxon>
        <taxon>Euteleostomi</taxon>
        <taxon>Mammalia</taxon>
        <taxon>Eutheria</taxon>
        <taxon>Euarchontoglires</taxon>
        <taxon>Glires</taxon>
        <taxon>Rodentia</taxon>
        <taxon>Myomorpha</taxon>
        <taxon>Muroidea</taxon>
        <taxon>Muridae</taxon>
        <taxon>Murinae</taxon>
        <taxon>Rattus</taxon>
    </lineage>
</organism>
<evidence type="ECO:0000313" key="7">
    <source>
        <dbReference type="Ensembl" id="ENSRNOP00000098182.1"/>
    </source>
</evidence>
<comment type="subcellular location">
    <subcellularLocation>
        <location evidence="1">Membrane</location>
    </subcellularLocation>
</comment>
<protein>
    <submittedName>
        <fullName evidence="7">Butyrophilin-like 2</fullName>
    </submittedName>
</protein>
<dbReference type="Gene3D" id="2.60.40.10">
    <property type="entry name" value="Immunoglobulins"/>
    <property type="match status" value="4"/>
</dbReference>